<dbReference type="EMBL" id="JABFAF010000001">
    <property type="protein sequence ID" value="MBA0847920.1"/>
    <property type="molecule type" value="Genomic_DNA"/>
</dbReference>
<evidence type="ECO:0000313" key="1">
    <source>
        <dbReference type="EMBL" id="MBA0847920.1"/>
    </source>
</evidence>
<reference evidence="1 2" key="1">
    <citation type="journal article" date="2019" name="Genome Biol. Evol.">
        <title>Insights into the evolution of the New World diploid cottons (Gossypium, subgenus Houzingenia) based on genome sequencing.</title>
        <authorList>
            <person name="Grover C.E."/>
            <person name="Arick M.A. 2nd"/>
            <person name="Thrash A."/>
            <person name="Conover J.L."/>
            <person name="Sanders W.S."/>
            <person name="Peterson D.G."/>
            <person name="Frelichowski J.E."/>
            <person name="Scheffler J.A."/>
            <person name="Scheffler B.E."/>
            <person name="Wendel J.F."/>
        </authorList>
    </citation>
    <scope>NUCLEOTIDE SEQUENCE [LARGE SCALE GENOMIC DNA]</scope>
    <source>
        <strain evidence="1">1</strain>
        <tissue evidence="1">Leaf</tissue>
    </source>
</reference>
<accession>A0A7J9KNC8</accession>
<comment type="caution">
    <text evidence="1">The sequence shown here is derived from an EMBL/GenBank/DDBJ whole genome shotgun (WGS) entry which is preliminary data.</text>
</comment>
<keyword evidence="2" id="KW-1185">Reference proteome</keyword>
<dbReference type="Proteomes" id="UP000593576">
    <property type="component" value="Unassembled WGS sequence"/>
</dbReference>
<protein>
    <submittedName>
        <fullName evidence="1">Uncharacterized protein</fullName>
    </submittedName>
</protein>
<proteinExistence type="predicted"/>
<dbReference type="AlphaFoldDB" id="A0A7J9KNC8"/>
<name>A0A7J9KNC8_GOSSC</name>
<organism evidence="1 2">
    <name type="scientific">Gossypium schwendimanii</name>
    <name type="common">Cotton</name>
    <dbReference type="NCBI Taxonomy" id="34291"/>
    <lineage>
        <taxon>Eukaryota</taxon>
        <taxon>Viridiplantae</taxon>
        <taxon>Streptophyta</taxon>
        <taxon>Embryophyta</taxon>
        <taxon>Tracheophyta</taxon>
        <taxon>Spermatophyta</taxon>
        <taxon>Magnoliopsida</taxon>
        <taxon>eudicotyledons</taxon>
        <taxon>Gunneridae</taxon>
        <taxon>Pentapetalae</taxon>
        <taxon>rosids</taxon>
        <taxon>malvids</taxon>
        <taxon>Malvales</taxon>
        <taxon>Malvaceae</taxon>
        <taxon>Malvoideae</taxon>
        <taxon>Gossypium</taxon>
    </lineage>
</organism>
<gene>
    <name evidence="1" type="ORF">Goshw_025641</name>
</gene>
<evidence type="ECO:0000313" key="2">
    <source>
        <dbReference type="Proteomes" id="UP000593576"/>
    </source>
</evidence>
<sequence>MYKFSVEHHNDDDILRCHRLVCYENK</sequence>